<organism evidence="5 6">
    <name type="scientific">Dioscorea cayennensis subsp. rotundata</name>
    <name type="common">White Guinea yam</name>
    <name type="synonym">Dioscorea rotundata</name>
    <dbReference type="NCBI Taxonomy" id="55577"/>
    <lineage>
        <taxon>Eukaryota</taxon>
        <taxon>Viridiplantae</taxon>
        <taxon>Streptophyta</taxon>
        <taxon>Embryophyta</taxon>
        <taxon>Tracheophyta</taxon>
        <taxon>Spermatophyta</taxon>
        <taxon>Magnoliopsida</taxon>
        <taxon>Liliopsida</taxon>
        <taxon>Dioscoreales</taxon>
        <taxon>Dioscoreaceae</taxon>
        <taxon>Dioscorea</taxon>
    </lineage>
</organism>
<proteinExistence type="predicted"/>
<keyword evidence="1 3" id="KW-0853">WD repeat</keyword>
<dbReference type="Proteomes" id="UP001515500">
    <property type="component" value="Chromosome 25"/>
</dbReference>
<feature type="region of interest" description="Disordered" evidence="4">
    <location>
        <begin position="640"/>
        <end position="662"/>
    </location>
</feature>
<dbReference type="InterPro" id="IPR040324">
    <property type="entry name" value="WDR44/Dgr2"/>
</dbReference>
<dbReference type="PANTHER" id="PTHR14221">
    <property type="entry name" value="WD REPEAT DOMAIN 44"/>
    <property type="match status" value="1"/>
</dbReference>
<feature type="repeat" description="WD" evidence="3">
    <location>
        <begin position="346"/>
        <end position="378"/>
    </location>
</feature>
<protein>
    <submittedName>
        <fullName evidence="6">WD repeat-containing protein 44-like</fullName>
    </submittedName>
</protein>
<dbReference type="InterPro" id="IPR001680">
    <property type="entry name" value="WD40_rpt"/>
</dbReference>
<evidence type="ECO:0000313" key="6">
    <source>
        <dbReference type="RefSeq" id="XP_039117093.1"/>
    </source>
</evidence>
<feature type="repeat" description="WD" evidence="3">
    <location>
        <begin position="386"/>
        <end position="428"/>
    </location>
</feature>
<dbReference type="Gene3D" id="2.130.10.10">
    <property type="entry name" value="YVTN repeat-like/Quinoprotein amine dehydrogenase"/>
    <property type="match status" value="1"/>
</dbReference>
<dbReference type="SMART" id="SM00320">
    <property type="entry name" value="WD40"/>
    <property type="match status" value="7"/>
</dbReference>
<name>A0AB40AR16_DIOCR</name>
<dbReference type="InterPro" id="IPR020472">
    <property type="entry name" value="WD40_PAC1"/>
</dbReference>
<evidence type="ECO:0000256" key="3">
    <source>
        <dbReference type="PROSITE-ProRule" id="PRU00221"/>
    </source>
</evidence>
<evidence type="ECO:0000313" key="5">
    <source>
        <dbReference type="Proteomes" id="UP001515500"/>
    </source>
</evidence>
<evidence type="ECO:0000256" key="1">
    <source>
        <dbReference type="ARBA" id="ARBA00022574"/>
    </source>
</evidence>
<sequence length="708" mass="80500">MPSSDDEGEDVFFDASDYIRNSIDSVSSGDNFAESRELEFKRFQNELWSTELRSIEERRKRFLQGMGFDNEFMFSQTDNGEETEQRVHDKLMDHVEIERIAESSSVVPDTSDTLLVDDDREHMNCYLCIRDLDTGKKFIVHDIGPDGVLRVLKEVGSDRTMTLQEFEAFLGLSSPVQQFMRREPTVSSKKQNEGAEVKRKKSRSWWGGLKWNRHLVGMCKHDDSVQNVQQPKTSRIKVQQQKKRCMEFTALYLGQEIKGHNGLIRTMKFSVSGRHLASGGEDCVVRIWHVREVETSSKCFASNGSSKFINKIKDGRVMFGRKSPSSAPAVIPKELFKIEETPLHEFHGHTSGILDLSWSDSDFLLTSSKDKTVRLWKVGCDLCLKVFQHNDYVTCIQFNPVDERYFISGCIDGKVRVWGVSENRVVDWADTRDIVTAICYRPDGKGFVVGSIAGGCLFYNYSGSNMKLDTRLCVEGRRKSTGKRITCLQFSPSDSEKVMVSSADAKIRIFDGVEVIHKFKGLRKSKSQSSASFTSDGRYFVSVDEESRVYIWNYNEPNITSLNGAKTIRSFEFFSSEGVSVALPWSGINRRVGLDFNNILASSTPRKFLEPLTWLRNPDCFSLGVWFFADSVSRGSATWPEEKLFTPPEPSTPTDNHQHDHIQQSDLQNRLRYLATLTLSATWNLVIVTASHDGSIRSFHNFGLPVRL</sequence>
<evidence type="ECO:0000256" key="2">
    <source>
        <dbReference type="ARBA" id="ARBA00022737"/>
    </source>
</evidence>
<keyword evidence="2" id="KW-0677">Repeat</keyword>
<dbReference type="AlphaFoldDB" id="A0AB40AR16"/>
<dbReference type="InterPro" id="IPR036322">
    <property type="entry name" value="WD40_repeat_dom_sf"/>
</dbReference>
<dbReference type="InterPro" id="IPR015943">
    <property type="entry name" value="WD40/YVTN_repeat-like_dom_sf"/>
</dbReference>
<dbReference type="GeneID" id="120252951"/>
<keyword evidence="5" id="KW-1185">Reference proteome</keyword>
<dbReference type="PANTHER" id="PTHR14221:SF31">
    <property type="entry name" value="TRANSDUCIN_WD40 REPEAT-LIKE SUPERFAMILY PROTEIN"/>
    <property type="match status" value="1"/>
</dbReference>
<reference evidence="6" key="1">
    <citation type="submission" date="2025-08" db="UniProtKB">
        <authorList>
            <consortium name="RefSeq"/>
        </authorList>
    </citation>
    <scope>IDENTIFICATION</scope>
</reference>
<dbReference type="Pfam" id="PF00400">
    <property type="entry name" value="WD40"/>
    <property type="match status" value="4"/>
</dbReference>
<evidence type="ECO:0000256" key="4">
    <source>
        <dbReference type="SAM" id="MobiDB-lite"/>
    </source>
</evidence>
<dbReference type="SUPFAM" id="SSF50978">
    <property type="entry name" value="WD40 repeat-like"/>
    <property type="match status" value="1"/>
</dbReference>
<dbReference type="PROSITE" id="PS50294">
    <property type="entry name" value="WD_REPEATS_REGION"/>
    <property type="match status" value="3"/>
</dbReference>
<dbReference type="PRINTS" id="PR00320">
    <property type="entry name" value="GPROTEINBRPT"/>
</dbReference>
<dbReference type="PROSITE" id="PS50082">
    <property type="entry name" value="WD_REPEATS_2"/>
    <property type="match status" value="3"/>
</dbReference>
<gene>
    <name evidence="6" type="primary">LOC120252951</name>
</gene>
<dbReference type="RefSeq" id="XP_039117093.1">
    <property type="nucleotide sequence ID" value="XM_039261159.1"/>
</dbReference>
<accession>A0AB40AR16</accession>
<feature type="repeat" description="WD" evidence="3">
    <location>
        <begin position="257"/>
        <end position="298"/>
    </location>
</feature>